<keyword evidence="3" id="KW-1185">Reference proteome</keyword>
<proteinExistence type="predicted"/>
<dbReference type="Proteomes" id="UP000005555">
    <property type="component" value="Unassembled WGS sequence"/>
</dbReference>
<feature type="region of interest" description="Disordered" evidence="1">
    <location>
        <begin position="140"/>
        <end position="163"/>
    </location>
</feature>
<feature type="region of interest" description="Disordered" evidence="1">
    <location>
        <begin position="92"/>
        <end position="119"/>
    </location>
</feature>
<comment type="caution">
    <text evidence="2">The sequence shown here is derived from an EMBL/GenBank/DDBJ whole genome shotgun (WGS) entry which is preliminary data.</text>
</comment>
<reference evidence="2 3" key="1">
    <citation type="submission" date="2006-03" db="EMBL/GenBank/DDBJ databases">
        <authorList>
            <person name="Giovannoni S.J."/>
            <person name="Cho J.-C."/>
            <person name="Ferriera S."/>
            <person name="Johnson J."/>
            <person name="Kravitz S."/>
            <person name="Halpern A."/>
            <person name="Remington K."/>
            <person name="Beeson K."/>
            <person name="Tran B."/>
            <person name="Rogers Y.-H."/>
            <person name="Friedman R."/>
            <person name="Venter J.C."/>
        </authorList>
    </citation>
    <scope>NUCLEOTIDE SEQUENCE [LARGE SCALE GENOMIC DNA]</scope>
    <source>
        <strain evidence="2 3">HTCC2207</strain>
    </source>
</reference>
<dbReference type="EMBL" id="AAPI01000006">
    <property type="protein sequence ID" value="EAS46571.1"/>
    <property type="molecule type" value="Genomic_DNA"/>
</dbReference>
<organism evidence="2 3">
    <name type="scientific">gamma proteobacterium HTCC2207</name>
    <dbReference type="NCBI Taxonomy" id="314287"/>
    <lineage>
        <taxon>Bacteria</taxon>
        <taxon>Pseudomonadati</taxon>
        <taxon>Pseudomonadota</taxon>
        <taxon>Gammaproteobacteria</taxon>
        <taxon>Cellvibrionales</taxon>
        <taxon>Porticoccaceae</taxon>
        <taxon>SAR92 clade</taxon>
    </lineage>
</organism>
<feature type="compositionally biased region" description="Polar residues" evidence="1">
    <location>
        <begin position="92"/>
        <end position="103"/>
    </location>
</feature>
<accession>Q1YQJ0</accession>
<dbReference type="OrthoDB" id="6402943at2"/>
<feature type="compositionally biased region" description="Polar residues" evidence="1">
    <location>
        <begin position="147"/>
        <end position="163"/>
    </location>
</feature>
<evidence type="ECO:0000256" key="1">
    <source>
        <dbReference type="SAM" id="MobiDB-lite"/>
    </source>
</evidence>
<protein>
    <submittedName>
        <fullName evidence="2">Uncharacterized protein</fullName>
    </submittedName>
</protein>
<dbReference type="STRING" id="314287.GB2207_06953"/>
<evidence type="ECO:0000313" key="2">
    <source>
        <dbReference type="EMBL" id="EAS46571.1"/>
    </source>
</evidence>
<dbReference type="HOGENOM" id="CLU_1624747_0_0_6"/>
<evidence type="ECO:0000313" key="3">
    <source>
        <dbReference type="Proteomes" id="UP000005555"/>
    </source>
</evidence>
<name>Q1YQJ0_9GAMM</name>
<sequence length="163" mass="17323">MIDKDLSKSQAEKSAVADLFDVVFRGEITEGSSLEKVKQRVAESFNLDSSAAEQLFSGTPVRLKRGVDMITAERILKRLSDAGAVAIIVPNSTEPESAQQNPLSLAPLGSDVTDSAEKGGAQAVFSASLDHLSLEPVGTSMVKETEIPSTKTPNLDTSKFSLE</sequence>
<dbReference type="AlphaFoldDB" id="Q1YQJ0"/>
<gene>
    <name evidence="2" type="ORF">GB2207_06953</name>
</gene>